<evidence type="ECO:0000256" key="1">
    <source>
        <dbReference type="SAM" id="SignalP"/>
    </source>
</evidence>
<proteinExistence type="predicted"/>
<evidence type="ECO:0000313" key="2">
    <source>
        <dbReference type="EMBL" id="KOF92996.1"/>
    </source>
</evidence>
<reference evidence="2" key="1">
    <citation type="submission" date="2015-07" db="EMBL/GenBank/DDBJ databases">
        <title>MeaNS - Measles Nucleotide Surveillance Program.</title>
        <authorList>
            <person name="Tran T."/>
            <person name="Druce J."/>
        </authorList>
    </citation>
    <scope>NUCLEOTIDE SEQUENCE</scope>
    <source>
        <strain evidence="2">UCB-OBI-ISO-001</strain>
        <tissue evidence="2">Gonad</tissue>
    </source>
</reference>
<sequence>MKSCTIVQYVKLLTFSFLISFPNCRYYSQPNPHWMEADNQQSRGKVMVWCGIWHNQVIRPFYFEGHAWQDDASCAFIWKGKSCLVTAGRGSAPLCITGS</sequence>
<protein>
    <submittedName>
        <fullName evidence="2">Uncharacterized protein</fullName>
    </submittedName>
</protein>
<dbReference type="AlphaFoldDB" id="A0A0L8HUW0"/>
<feature type="chain" id="PRO_5005583944" evidence="1">
    <location>
        <begin position="21"/>
        <end position="99"/>
    </location>
</feature>
<accession>A0A0L8HUW0</accession>
<organism evidence="2">
    <name type="scientific">Octopus bimaculoides</name>
    <name type="common">California two-spotted octopus</name>
    <dbReference type="NCBI Taxonomy" id="37653"/>
    <lineage>
        <taxon>Eukaryota</taxon>
        <taxon>Metazoa</taxon>
        <taxon>Spiralia</taxon>
        <taxon>Lophotrochozoa</taxon>
        <taxon>Mollusca</taxon>
        <taxon>Cephalopoda</taxon>
        <taxon>Coleoidea</taxon>
        <taxon>Octopodiformes</taxon>
        <taxon>Octopoda</taxon>
        <taxon>Incirrata</taxon>
        <taxon>Octopodidae</taxon>
        <taxon>Octopus</taxon>
    </lineage>
</organism>
<name>A0A0L8HUW0_OCTBM</name>
<gene>
    <name evidence="2" type="ORF">OCBIM_22005396mg</name>
</gene>
<feature type="signal peptide" evidence="1">
    <location>
        <begin position="1"/>
        <end position="20"/>
    </location>
</feature>
<keyword evidence="1" id="KW-0732">Signal</keyword>
<dbReference type="EMBL" id="KQ417249">
    <property type="protein sequence ID" value="KOF92996.1"/>
    <property type="molecule type" value="Genomic_DNA"/>
</dbReference>